<name>A0ABM7I6Q9_9MYCO</name>
<sequence>MTAPVAPVPVAPAAAPVAAPAAVPGYAPVAAAAPVPGYAPVAAAAPVPGYAPVAAPVAAPVYAPAPAAAPAPVPAQAPAPAAPAQAPVALPPTFGGFGAAPQIGSIPTASGGGIPDEHFGKPLLFRLLSVSSRNSKYEKVEVQAPTVDYLVLDPATGQISEVRNVTIMQKHIRNELVGCFQRGEQAVTGVAIKIPTDNQEPAKVLRALDDQNSGYGAEQATIYLRNAAIETFGWWKAAA</sequence>
<keyword evidence="1" id="KW-0732">Signal</keyword>
<keyword evidence="3" id="KW-1185">Reference proteome</keyword>
<evidence type="ECO:0000256" key="1">
    <source>
        <dbReference type="SAM" id="SignalP"/>
    </source>
</evidence>
<proteinExistence type="predicted"/>
<evidence type="ECO:0000313" key="2">
    <source>
        <dbReference type="EMBL" id="BBX82222.1"/>
    </source>
</evidence>
<reference evidence="2 3" key="1">
    <citation type="journal article" date="2019" name="Emerg. Microbes Infect.">
        <title>Comprehensive subspecies identification of 175 nontuberculous mycobacteria species based on 7547 genomic profiles.</title>
        <authorList>
            <person name="Matsumoto Y."/>
            <person name="Kinjo T."/>
            <person name="Motooka D."/>
            <person name="Nabeya D."/>
            <person name="Jung N."/>
            <person name="Uechi K."/>
            <person name="Horii T."/>
            <person name="Iida T."/>
            <person name="Fujita J."/>
            <person name="Nakamura S."/>
        </authorList>
    </citation>
    <scope>NUCLEOTIDE SEQUENCE [LARGE SCALE GENOMIC DNA]</scope>
    <source>
        <strain evidence="2 3">JCM 15296</strain>
    </source>
</reference>
<dbReference type="EMBL" id="AP022577">
    <property type="protein sequence ID" value="BBX82222.1"/>
    <property type="molecule type" value="Genomic_DNA"/>
</dbReference>
<dbReference type="RefSeq" id="WP_234884479.1">
    <property type="nucleotide sequence ID" value="NZ_AP022577.1"/>
</dbReference>
<dbReference type="Proteomes" id="UP000465609">
    <property type="component" value="Chromosome"/>
</dbReference>
<accession>A0ABM7I6Q9</accession>
<organism evidence="2 3">
    <name type="scientific">Mycolicibacterium aubagnense</name>
    <dbReference type="NCBI Taxonomy" id="319707"/>
    <lineage>
        <taxon>Bacteria</taxon>
        <taxon>Bacillati</taxon>
        <taxon>Actinomycetota</taxon>
        <taxon>Actinomycetes</taxon>
        <taxon>Mycobacteriales</taxon>
        <taxon>Mycobacteriaceae</taxon>
        <taxon>Mycolicibacterium</taxon>
    </lineage>
</organism>
<evidence type="ECO:0000313" key="3">
    <source>
        <dbReference type="Proteomes" id="UP000465609"/>
    </source>
</evidence>
<gene>
    <name evidence="2" type="ORF">MAUB_00950</name>
</gene>
<protein>
    <submittedName>
        <fullName evidence="2">Uncharacterized protein</fullName>
    </submittedName>
</protein>
<feature type="signal peptide" evidence="1">
    <location>
        <begin position="1"/>
        <end position="21"/>
    </location>
</feature>
<feature type="chain" id="PRO_5045350312" evidence="1">
    <location>
        <begin position="22"/>
        <end position="239"/>
    </location>
</feature>